<dbReference type="Gene3D" id="2.60.40.680">
    <property type="match status" value="1"/>
</dbReference>
<dbReference type="Proteomes" id="UP000178099">
    <property type="component" value="Unassembled WGS sequence"/>
</dbReference>
<keyword evidence="2" id="KW-0812">Transmembrane</keyword>
<dbReference type="CDD" id="cd08547">
    <property type="entry name" value="Type_II_cohesin"/>
    <property type="match status" value="1"/>
</dbReference>
<evidence type="ECO:0000313" key="4">
    <source>
        <dbReference type="Proteomes" id="UP000178099"/>
    </source>
</evidence>
<dbReference type="EMBL" id="MHLN01000003">
    <property type="protein sequence ID" value="OGZ12625.1"/>
    <property type="molecule type" value="Genomic_DNA"/>
</dbReference>
<organism evidence="3 4">
    <name type="scientific">Candidatus Lloydbacteria bacterium RIFCSPHIGHO2_02_FULL_51_22</name>
    <dbReference type="NCBI Taxonomy" id="1798663"/>
    <lineage>
        <taxon>Bacteria</taxon>
        <taxon>Candidatus Lloydiibacteriota</taxon>
    </lineage>
</organism>
<name>A0A1G2DG64_9BACT</name>
<feature type="transmembrane region" description="Helical" evidence="2">
    <location>
        <begin position="51"/>
        <end position="72"/>
    </location>
</feature>
<evidence type="ECO:0000256" key="1">
    <source>
        <dbReference type="SAM" id="MobiDB-lite"/>
    </source>
</evidence>
<proteinExistence type="predicted"/>
<comment type="caution">
    <text evidence="3">The sequence shown here is derived from an EMBL/GenBank/DDBJ whole genome shotgun (WGS) entry which is preliminary data.</text>
</comment>
<sequence>MEESQDIRCLCVLKHRVEMYNNARFEETGGFGNEIFHEWQRMGKRIAKNSLVFVFLFVAICGFLFVGIRGVAAAEIQFVPGSGSYKVGDTFPVSIVVSSADKAMNAASGRVLFPPSKLQVSHISKGNSVLNLWIQEPVYSNTAGTVDFEGISFNPGYQGVRGEILTVTFMVKSGGSIPLSFAYGSVLANDGQGTDILTSLGSALFDVPESGGGAVALPPKTVQKPVVPRSLPPVQTLTVTSAPAGTPRAPKIQSSSHPAAKDWYSGQTATFSWKVPDGVLATRLLFGAIKNVSPTVLYENPIAEKAVDLTEMPDGTYYFHAQFKNKAGWGETGHFQFNVDNTSPEDIVASLEDTYVAGPQFSYFVLKARDALSGIDRYEITIDGKIREEEKGGNVTVYVAPVLPNGIHSVVVTAFDKAGNSLAADEHEFEVNNAAVLLLGPLSYMDQGAVFLMVFALLLIAFICGWIFHTMGGWIVFLPLFLISRGAYHVYLWTKGSRRMSGTSAALRAKQKKRIR</sequence>
<keyword evidence="2" id="KW-1133">Transmembrane helix</keyword>
<evidence type="ECO:0000313" key="3">
    <source>
        <dbReference type="EMBL" id="OGZ12625.1"/>
    </source>
</evidence>
<dbReference type="SUPFAM" id="SSF49384">
    <property type="entry name" value="Carbohydrate-binding domain"/>
    <property type="match status" value="1"/>
</dbReference>
<dbReference type="GO" id="GO:0030246">
    <property type="term" value="F:carbohydrate binding"/>
    <property type="evidence" value="ECO:0007669"/>
    <property type="project" value="InterPro"/>
</dbReference>
<feature type="transmembrane region" description="Helical" evidence="2">
    <location>
        <begin position="474"/>
        <end position="494"/>
    </location>
</feature>
<dbReference type="AlphaFoldDB" id="A0A1G2DG64"/>
<feature type="region of interest" description="Disordered" evidence="1">
    <location>
        <begin position="240"/>
        <end position="259"/>
    </location>
</feature>
<dbReference type="Gene3D" id="2.60.40.10">
    <property type="entry name" value="Immunoglobulins"/>
    <property type="match status" value="2"/>
</dbReference>
<keyword evidence="2" id="KW-0472">Membrane</keyword>
<gene>
    <name evidence="3" type="ORF">A3D67_04450</name>
</gene>
<feature type="transmembrane region" description="Helical" evidence="2">
    <location>
        <begin position="449"/>
        <end position="468"/>
    </location>
</feature>
<dbReference type="InterPro" id="IPR013783">
    <property type="entry name" value="Ig-like_fold"/>
</dbReference>
<accession>A0A1G2DG64</accession>
<dbReference type="InterPro" id="IPR008965">
    <property type="entry name" value="CBM2/CBM3_carb-bd_dom_sf"/>
</dbReference>
<protein>
    <submittedName>
        <fullName evidence="3">Uncharacterized protein</fullName>
    </submittedName>
</protein>
<evidence type="ECO:0000256" key="2">
    <source>
        <dbReference type="SAM" id="Phobius"/>
    </source>
</evidence>
<reference evidence="3 4" key="1">
    <citation type="journal article" date="2016" name="Nat. Commun.">
        <title>Thousands of microbial genomes shed light on interconnected biogeochemical processes in an aquifer system.</title>
        <authorList>
            <person name="Anantharaman K."/>
            <person name="Brown C.T."/>
            <person name="Hug L.A."/>
            <person name="Sharon I."/>
            <person name="Castelle C.J."/>
            <person name="Probst A.J."/>
            <person name="Thomas B.C."/>
            <person name="Singh A."/>
            <person name="Wilkins M.J."/>
            <person name="Karaoz U."/>
            <person name="Brodie E.L."/>
            <person name="Williams K.H."/>
            <person name="Hubbard S.S."/>
            <person name="Banfield J.F."/>
        </authorList>
    </citation>
    <scope>NUCLEOTIDE SEQUENCE [LARGE SCALE GENOMIC DNA]</scope>
</reference>